<dbReference type="InterPro" id="IPR050557">
    <property type="entry name" value="RTX_toxin/Mannuronan_C5-epim"/>
</dbReference>
<name>A0ABQ3XJJ7_9ACTN</name>
<keyword evidence="2" id="KW-0964">Secreted</keyword>
<dbReference type="SUPFAM" id="SSF51120">
    <property type="entry name" value="beta-Roll"/>
    <property type="match status" value="1"/>
</dbReference>
<dbReference type="InterPro" id="IPR011049">
    <property type="entry name" value="Serralysin-like_metalloprot_C"/>
</dbReference>
<accession>A0ABQ3XJJ7</accession>
<organism evidence="3 4">
    <name type="scientific">Actinoplanes couchii</name>
    <dbReference type="NCBI Taxonomy" id="403638"/>
    <lineage>
        <taxon>Bacteria</taxon>
        <taxon>Bacillati</taxon>
        <taxon>Actinomycetota</taxon>
        <taxon>Actinomycetes</taxon>
        <taxon>Micromonosporales</taxon>
        <taxon>Micromonosporaceae</taxon>
        <taxon>Actinoplanes</taxon>
    </lineage>
</organism>
<dbReference type="Gene3D" id="2.150.10.10">
    <property type="entry name" value="Serralysin-like metalloprotease, C-terminal"/>
    <property type="match status" value="2"/>
</dbReference>
<evidence type="ECO:0008006" key="5">
    <source>
        <dbReference type="Google" id="ProtNLM"/>
    </source>
</evidence>
<dbReference type="PRINTS" id="PR00313">
    <property type="entry name" value="CABNDNGRPT"/>
</dbReference>
<dbReference type="Pfam" id="PF00353">
    <property type="entry name" value="HemolysinCabind"/>
    <property type="match status" value="1"/>
</dbReference>
<dbReference type="EMBL" id="BOMG01000088">
    <property type="protein sequence ID" value="GID58681.1"/>
    <property type="molecule type" value="Genomic_DNA"/>
</dbReference>
<reference evidence="3 4" key="1">
    <citation type="submission" date="2021-01" db="EMBL/GenBank/DDBJ databases">
        <title>Whole genome shotgun sequence of Actinoplanes couchii NBRC 106145.</title>
        <authorList>
            <person name="Komaki H."/>
            <person name="Tamura T."/>
        </authorList>
    </citation>
    <scope>NUCLEOTIDE SEQUENCE [LARGE SCALE GENOMIC DNA]</scope>
    <source>
        <strain evidence="3 4">NBRC 106145</strain>
    </source>
</reference>
<dbReference type="PANTHER" id="PTHR38340:SF1">
    <property type="entry name" value="S-LAYER PROTEIN"/>
    <property type="match status" value="1"/>
</dbReference>
<proteinExistence type="predicted"/>
<gene>
    <name evidence="3" type="ORF">Aco03nite_070850</name>
</gene>
<keyword evidence="4" id="KW-1185">Reference proteome</keyword>
<dbReference type="PANTHER" id="PTHR38340">
    <property type="entry name" value="S-LAYER PROTEIN"/>
    <property type="match status" value="1"/>
</dbReference>
<dbReference type="PROSITE" id="PS00330">
    <property type="entry name" value="HEMOLYSIN_CALCIUM"/>
    <property type="match status" value="2"/>
</dbReference>
<evidence type="ECO:0000256" key="2">
    <source>
        <dbReference type="ARBA" id="ARBA00022525"/>
    </source>
</evidence>
<evidence type="ECO:0000313" key="4">
    <source>
        <dbReference type="Proteomes" id="UP000612282"/>
    </source>
</evidence>
<sequence>MMTVITGWGIPRPDLYGGNTMNLLNRRALAFIGATAAALGTAAFLSAPAQAAATGTARTVGAGQVKFTAAAGKANGVTITVSGKVVTVDDKVALKAGPGCKAVAGDKTRVKCTLTGNLTSLSVSLGDKNDWVKNKTGARLVASGGAGNDTIYGGPRADLLKGGAGNDKIYGGAGDDEIWGGAGNDKIWGQAGDDIVEGEAGNDVISLGAGNDVAQGWTGNDTLIGGSGHDVLIGESFDINTLRPVGNANARDKITGGAGIDLALALKGAKVSGVEARTAAQWEKLLDKAGVVVSGSAAASVLNN</sequence>
<protein>
    <recommendedName>
        <fullName evidence="5">Hemolysin-type calcium-binding region</fullName>
    </recommendedName>
</protein>
<comment type="subcellular location">
    <subcellularLocation>
        <location evidence="1">Secreted</location>
    </subcellularLocation>
</comment>
<evidence type="ECO:0000256" key="1">
    <source>
        <dbReference type="ARBA" id="ARBA00004613"/>
    </source>
</evidence>
<dbReference type="InterPro" id="IPR018511">
    <property type="entry name" value="Hemolysin-typ_Ca-bd_CS"/>
</dbReference>
<dbReference type="Proteomes" id="UP000612282">
    <property type="component" value="Unassembled WGS sequence"/>
</dbReference>
<evidence type="ECO:0000313" key="3">
    <source>
        <dbReference type="EMBL" id="GID58681.1"/>
    </source>
</evidence>
<dbReference type="InterPro" id="IPR001343">
    <property type="entry name" value="Hemolysn_Ca-bd"/>
</dbReference>
<comment type="caution">
    <text evidence="3">The sequence shown here is derived from an EMBL/GenBank/DDBJ whole genome shotgun (WGS) entry which is preliminary data.</text>
</comment>